<dbReference type="InterPro" id="IPR012337">
    <property type="entry name" value="RNaseH-like_sf"/>
</dbReference>
<organism evidence="3 4">
    <name type="scientific">Desulfobacter postgatei 2ac9</name>
    <dbReference type="NCBI Taxonomy" id="879212"/>
    <lineage>
        <taxon>Bacteria</taxon>
        <taxon>Pseudomonadati</taxon>
        <taxon>Thermodesulfobacteriota</taxon>
        <taxon>Desulfobacteria</taxon>
        <taxon>Desulfobacterales</taxon>
        <taxon>Desulfobacteraceae</taxon>
        <taxon>Desulfobacter</taxon>
    </lineage>
</organism>
<dbReference type="PROSITE" id="PS50994">
    <property type="entry name" value="INTEGRASE"/>
    <property type="match status" value="1"/>
</dbReference>
<reference evidence="3 4" key="1">
    <citation type="submission" date="2011-09" db="EMBL/GenBank/DDBJ databases">
        <authorList>
            <consortium name="US DOE Joint Genome Institute (JGI-PGF)"/>
            <person name="Lucas S."/>
            <person name="Han J."/>
            <person name="Lapidus A."/>
            <person name="Cheng J.-F."/>
            <person name="Goodwin L."/>
            <person name="Pitluck S."/>
            <person name="Peters L."/>
            <person name="Land M.L."/>
            <person name="Hauser L."/>
            <person name="Orellana R."/>
            <person name="Lovley D."/>
            <person name="Woyke T.J."/>
        </authorList>
    </citation>
    <scope>NUCLEOTIDE SEQUENCE [LARGE SCALE GENOMIC DNA]</scope>
    <source>
        <strain evidence="3 4">2ac9</strain>
    </source>
</reference>
<evidence type="ECO:0000313" key="3">
    <source>
        <dbReference type="EMBL" id="EIM62444.1"/>
    </source>
</evidence>
<dbReference type="GO" id="GO:0015074">
    <property type="term" value="P:DNA integration"/>
    <property type="evidence" value="ECO:0007669"/>
    <property type="project" value="InterPro"/>
</dbReference>
<dbReference type="NCBIfam" id="NF033546">
    <property type="entry name" value="transpos_IS21"/>
    <property type="match status" value="1"/>
</dbReference>
<comment type="similarity">
    <text evidence="1">Belongs to the transposase IS21/IS408/IS1162 family.</text>
</comment>
<dbReference type="SUPFAM" id="SSF53098">
    <property type="entry name" value="Ribonuclease H-like"/>
    <property type="match status" value="1"/>
</dbReference>
<evidence type="ECO:0000256" key="1">
    <source>
        <dbReference type="ARBA" id="ARBA00009277"/>
    </source>
</evidence>
<dbReference type="Pfam" id="PF22483">
    <property type="entry name" value="Mu-transpos_C_2"/>
    <property type="match status" value="1"/>
</dbReference>
<dbReference type="PANTHER" id="PTHR35004:SF7">
    <property type="entry name" value="INTEGRASE PROTEIN"/>
    <property type="match status" value="1"/>
</dbReference>
<evidence type="ECO:0000259" key="2">
    <source>
        <dbReference type="PROSITE" id="PS50994"/>
    </source>
</evidence>
<keyword evidence="4" id="KW-1185">Reference proteome</keyword>
<dbReference type="STRING" id="879212.DespoDRAFT_00423"/>
<dbReference type="InterPro" id="IPR054353">
    <property type="entry name" value="IstA-like_C"/>
</dbReference>
<dbReference type="EMBL" id="CM001488">
    <property type="protein sequence ID" value="EIM62444.1"/>
    <property type="molecule type" value="Genomic_DNA"/>
</dbReference>
<dbReference type="PANTHER" id="PTHR35004">
    <property type="entry name" value="TRANSPOSASE RV3428C-RELATED"/>
    <property type="match status" value="1"/>
</dbReference>
<accession>I5AYY1</accession>
<feature type="domain" description="Integrase catalytic" evidence="2">
    <location>
        <begin position="123"/>
        <end position="310"/>
    </location>
</feature>
<dbReference type="AlphaFoldDB" id="I5AYY1"/>
<dbReference type="Pfam" id="PF00665">
    <property type="entry name" value="rve"/>
    <property type="match status" value="1"/>
</dbReference>
<protein>
    <submittedName>
        <fullName evidence="3">Integrase family protein</fullName>
    </submittedName>
</protein>
<dbReference type="HOGENOM" id="CLU_034060_1_0_7"/>
<reference evidence="3 4" key="2">
    <citation type="submission" date="2012-02" db="EMBL/GenBank/DDBJ databases">
        <title>Improved High-Quality Draft sequence of Desulfobacter postgatei 2ac9.</title>
        <authorList>
            <consortium name="US DOE Joint Genome Institute"/>
            <person name="Lucas S."/>
            <person name="Han J."/>
            <person name="Lapidus A."/>
            <person name="Cheng J.-F."/>
            <person name="Goodwin L."/>
            <person name="Pitluck S."/>
            <person name="Peters L."/>
            <person name="Ovchinnikova G."/>
            <person name="Held B."/>
            <person name="Detter J.C."/>
            <person name="Han C."/>
            <person name="Tapia R."/>
            <person name="Land M."/>
            <person name="Hauser L."/>
            <person name="Kyrpides N."/>
            <person name="Ivanova N."/>
            <person name="Pagani I."/>
            <person name="Orellana R."/>
            <person name="Lovley D."/>
            <person name="Woyke T."/>
        </authorList>
    </citation>
    <scope>NUCLEOTIDE SEQUENCE [LARGE SCALE GENOMIC DNA]</scope>
    <source>
        <strain evidence="3 4">2ac9</strain>
    </source>
</reference>
<dbReference type="eggNOG" id="COG4584">
    <property type="taxonomic scope" value="Bacteria"/>
</dbReference>
<sequence length="492" mass="57128">MVTNQQVRRLFKLIQSEKDFGIAAMKAGMDEKTARKYREIGKLPSELQQEHDWRTRKDPFEEAWDSIKEMLSINPGLEAKTIFEDMQRKQPGRFADGQLRTLQRRIKHWRATEGPGKEIFFAQIHKPGELCQSDFTHMDKLGVTIGGVPFDHMIYHFVLTFSNWETGSICFSESFESLSHGLQNALWNLGGVPHRHRTDCLATAVNKETHPEEFTRRYQDLMDHYGLTPCKTNPSSPNENGDVEQRNYRFKKAVDQSLLLKGHRNFKDREEYECFLSKLFGQLNAGRKDRLSKELEILHRLPKTRIDSCKKLDLKVGPGCTIRVNHNVYSVNSRLIGEKIQVRLYMEYLEIWYGQKKVDTLPRLRGEGKYKVNYRHIIDSLVRKPGAFENYRYRNDMFPTSRFRIAYDYLKERYTVQSAASRYLKILYLAAKDSEVAVDNALTILINEGHEISKDAVQRLMKSNAPVAGPDDIHIPAIDLSSYDQLLKMVEA</sequence>
<dbReference type="Gene3D" id="3.30.420.10">
    <property type="entry name" value="Ribonuclease H-like superfamily/Ribonuclease H"/>
    <property type="match status" value="1"/>
</dbReference>
<name>I5AYY1_9BACT</name>
<evidence type="ECO:0000313" key="4">
    <source>
        <dbReference type="Proteomes" id="UP000005778"/>
    </source>
</evidence>
<dbReference type="GO" id="GO:0003676">
    <property type="term" value="F:nucleic acid binding"/>
    <property type="evidence" value="ECO:0007669"/>
    <property type="project" value="InterPro"/>
</dbReference>
<dbReference type="InterPro" id="IPR036397">
    <property type="entry name" value="RNaseH_sf"/>
</dbReference>
<proteinExistence type="inferred from homology"/>
<dbReference type="Proteomes" id="UP000005778">
    <property type="component" value="Chromosome"/>
</dbReference>
<dbReference type="InterPro" id="IPR001584">
    <property type="entry name" value="Integrase_cat-core"/>
</dbReference>
<gene>
    <name evidence="3" type="ORF">DespoDRAFT_00423</name>
</gene>